<evidence type="ECO:0000259" key="10">
    <source>
        <dbReference type="Pfam" id="PF18471"/>
    </source>
</evidence>
<dbReference type="InterPro" id="IPR041244">
    <property type="entry name" value="Ribosomal_bL27m_C"/>
</dbReference>
<evidence type="ECO:0000256" key="4">
    <source>
        <dbReference type="ARBA" id="ARBA00022980"/>
    </source>
</evidence>
<dbReference type="GO" id="GO:0005762">
    <property type="term" value="C:mitochondrial large ribosomal subunit"/>
    <property type="evidence" value="ECO:0007669"/>
    <property type="project" value="TreeGrafter"/>
</dbReference>
<feature type="domain" description="Large ribosomal subunit protein bL27m C-terminal" evidence="10">
    <location>
        <begin position="134"/>
        <end position="362"/>
    </location>
</feature>
<comment type="subcellular location">
    <subcellularLocation>
        <location evidence="1">Mitochondrion</location>
    </subcellularLocation>
</comment>
<keyword evidence="6" id="KW-0687">Ribonucleoprotein</keyword>
<evidence type="ECO:0000256" key="3">
    <source>
        <dbReference type="ARBA" id="ARBA00022946"/>
    </source>
</evidence>
<dbReference type="PRINTS" id="PR00063">
    <property type="entry name" value="RIBOSOMALL27"/>
</dbReference>
<name>A0A376B0U1_9ASCO</name>
<dbReference type="FunFam" id="2.40.50.100:FF:000042">
    <property type="entry name" value="50S ribosomal protein L27"/>
    <property type="match status" value="1"/>
</dbReference>
<dbReference type="NCBIfam" id="TIGR00062">
    <property type="entry name" value="L27"/>
    <property type="match status" value="1"/>
</dbReference>
<comment type="similarity">
    <text evidence="2">Belongs to the bacterial ribosomal protein bL27 family.</text>
</comment>
<accession>A0A376B0U1</accession>
<dbReference type="PANTHER" id="PTHR15893">
    <property type="entry name" value="RIBOSOMAL PROTEIN L27"/>
    <property type="match status" value="1"/>
</dbReference>
<evidence type="ECO:0000256" key="8">
    <source>
        <dbReference type="ARBA" id="ARBA00035465"/>
    </source>
</evidence>
<reference evidence="12" key="1">
    <citation type="submission" date="2018-06" db="EMBL/GenBank/DDBJ databases">
        <authorList>
            <person name="Guldener U."/>
        </authorList>
    </citation>
    <scope>NUCLEOTIDE SEQUENCE [LARGE SCALE GENOMIC DNA]</scope>
    <source>
        <strain evidence="12">UTAD17</strain>
    </source>
</reference>
<keyword evidence="4 11" id="KW-0689">Ribosomal protein</keyword>
<dbReference type="EMBL" id="UFAJ01000001">
    <property type="protein sequence ID" value="SSD58251.1"/>
    <property type="molecule type" value="Genomic_DNA"/>
</dbReference>
<keyword evidence="3" id="KW-0809">Transit peptide</keyword>
<keyword evidence="12" id="KW-1185">Reference proteome</keyword>
<dbReference type="InterPro" id="IPR018261">
    <property type="entry name" value="Ribosomal_bL27_CS"/>
</dbReference>
<dbReference type="SUPFAM" id="SSF110324">
    <property type="entry name" value="Ribosomal L27 protein-like"/>
    <property type="match status" value="1"/>
</dbReference>
<feature type="region of interest" description="Disordered" evidence="9">
    <location>
        <begin position="28"/>
        <end position="50"/>
    </location>
</feature>
<evidence type="ECO:0000256" key="9">
    <source>
        <dbReference type="SAM" id="MobiDB-lite"/>
    </source>
</evidence>
<evidence type="ECO:0000256" key="6">
    <source>
        <dbReference type="ARBA" id="ARBA00023274"/>
    </source>
</evidence>
<protein>
    <recommendedName>
        <fullName evidence="7">Large ribosomal subunit protein bL27m</fullName>
    </recommendedName>
    <alternativeName>
        <fullName evidence="8">54S ribosomal protein L2, mitochondrial</fullName>
    </alternativeName>
</protein>
<dbReference type="PROSITE" id="PS00831">
    <property type="entry name" value="RIBOSOMAL_L27"/>
    <property type="match status" value="1"/>
</dbReference>
<evidence type="ECO:0000256" key="5">
    <source>
        <dbReference type="ARBA" id="ARBA00023128"/>
    </source>
</evidence>
<dbReference type="GO" id="GO:0006412">
    <property type="term" value="P:translation"/>
    <property type="evidence" value="ECO:0007669"/>
    <property type="project" value="InterPro"/>
</dbReference>
<evidence type="ECO:0000313" key="11">
    <source>
        <dbReference type="EMBL" id="SSD58251.1"/>
    </source>
</evidence>
<dbReference type="Pfam" id="PF01016">
    <property type="entry name" value="Ribosomal_L27"/>
    <property type="match status" value="1"/>
</dbReference>
<dbReference type="GO" id="GO:0003735">
    <property type="term" value="F:structural constituent of ribosome"/>
    <property type="evidence" value="ECO:0007669"/>
    <property type="project" value="InterPro"/>
</dbReference>
<proteinExistence type="inferred from homology"/>
<evidence type="ECO:0000256" key="7">
    <source>
        <dbReference type="ARBA" id="ARBA00035267"/>
    </source>
</evidence>
<evidence type="ECO:0000313" key="12">
    <source>
        <dbReference type="Proteomes" id="UP000262825"/>
    </source>
</evidence>
<dbReference type="Proteomes" id="UP000262825">
    <property type="component" value="Unassembled WGS sequence"/>
</dbReference>
<sequence>MLISFLLKSRTSVSNNNNNIFQQIRTATKRASGSKTSMKDSAGRRLGPKKVDGQLVKPGEIIMRQRGTKFYPGENVGIGKDHTIFATEPGYVKFYMDPFHPERKFIGVALKKELSLPTPHFAPRVRRFGHAVITDEAQALKEEQSLSRKEFLAKDIILKELKERELKRDNLRKTFAKRITNDKILTEPKLLPLATEYLLFLRTSLKNGFDLKKAQYNTFYHFQFKSKLNGELRIVEDDLLTVSNNLNKNYTFNNKLELIRAISGEERLKAKNELIDELNKLQPITSKENKKKCIKLFEKACDLMSLSEEVHLRRKFLKPVQPETVGVVSEASKKTVTIRRYNYEKRKVDTIIRSKEAFLSKI</sequence>
<dbReference type="InterPro" id="IPR001684">
    <property type="entry name" value="Ribosomal_bL27"/>
</dbReference>
<dbReference type="Gene3D" id="2.40.50.100">
    <property type="match status" value="1"/>
</dbReference>
<dbReference type="OrthoDB" id="1867012at2759"/>
<gene>
    <name evidence="11" type="ORF">SCODWIG_00012</name>
</gene>
<organism evidence="11 12">
    <name type="scientific">Saccharomycodes ludwigii</name>
    <dbReference type="NCBI Taxonomy" id="36035"/>
    <lineage>
        <taxon>Eukaryota</taxon>
        <taxon>Fungi</taxon>
        <taxon>Dikarya</taxon>
        <taxon>Ascomycota</taxon>
        <taxon>Saccharomycotina</taxon>
        <taxon>Saccharomycetes</taxon>
        <taxon>Saccharomycodales</taxon>
        <taxon>Saccharomycodaceae</taxon>
        <taxon>Saccharomycodes</taxon>
    </lineage>
</organism>
<keyword evidence="5" id="KW-0496">Mitochondrion</keyword>
<dbReference type="VEuPathDB" id="FungiDB:SCODWIG_00012"/>
<evidence type="ECO:0000256" key="1">
    <source>
        <dbReference type="ARBA" id="ARBA00004173"/>
    </source>
</evidence>
<dbReference type="PANTHER" id="PTHR15893:SF0">
    <property type="entry name" value="LARGE RIBOSOMAL SUBUNIT PROTEIN BL27M"/>
    <property type="match status" value="1"/>
</dbReference>
<evidence type="ECO:0000256" key="2">
    <source>
        <dbReference type="ARBA" id="ARBA00010797"/>
    </source>
</evidence>
<dbReference type="AlphaFoldDB" id="A0A376B0U1"/>
<dbReference type="Pfam" id="PF18471">
    <property type="entry name" value="Ribosomal_L27_C"/>
    <property type="match status" value="1"/>
</dbReference>